<feature type="transmembrane region" description="Helical" evidence="7">
    <location>
        <begin position="250"/>
        <end position="271"/>
    </location>
</feature>
<dbReference type="InterPro" id="IPR001734">
    <property type="entry name" value="Na/solute_symporter"/>
</dbReference>
<protein>
    <recommendedName>
        <fullName evidence="9">Amino acid transporter transmembrane domain-containing protein</fullName>
    </recommendedName>
</protein>
<evidence type="ECO:0000256" key="2">
    <source>
        <dbReference type="ARBA" id="ARBA00006434"/>
    </source>
</evidence>
<keyword evidence="6 7" id="KW-0472">Membrane</keyword>
<reference evidence="8" key="1">
    <citation type="submission" date="2021-01" db="EMBL/GenBank/DDBJ databases">
        <authorList>
            <person name="Corre E."/>
            <person name="Pelletier E."/>
            <person name="Niang G."/>
            <person name="Scheremetjew M."/>
            <person name="Finn R."/>
            <person name="Kale V."/>
            <person name="Holt S."/>
            <person name="Cochrane G."/>
            <person name="Meng A."/>
            <person name="Brown T."/>
            <person name="Cohen L."/>
        </authorList>
    </citation>
    <scope>NUCLEOTIDE SEQUENCE</scope>
    <source>
        <strain evidence="8">Isolate 1302-5</strain>
    </source>
</reference>
<sequence length="286" mass="31322">MGATPQLSWLGVLGYSGASAFPAIIICCIGPRVRTLTEHGKAFSTTDFSRMRYGRIMQLFVAIVSVFYMFIYIVAEMTSISNVYGLLTGRDVFSTTTISYTQSIAISIATFTIFYVTMAGLPASIVTDKFQAMIMAILVVLLTIAVSVYPENHVSKDEFALASNWTADGATAAVTLFIAIASAEMFNQANWQRVWAAESIPAMRKGFFLGAFLVFLLMMFFGIIAMIAYANDPEAYNMGDKFAYLAFFDLLMPLGNGWHVITLILVTALAASSIDSLQNALTCIFR</sequence>
<dbReference type="InterPro" id="IPR038377">
    <property type="entry name" value="Na/Glc_symporter_sf"/>
</dbReference>
<evidence type="ECO:0000256" key="7">
    <source>
        <dbReference type="SAM" id="Phobius"/>
    </source>
</evidence>
<feature type="transmembrane region" description="Helical" evidence="7">
    <location>
        <begin position="12"/>
        <end position="31"/>
    </location>
</feature>
<evidence type="ECO:0000256" key="6">
    <source>
        <dbReference type="ARBA" id="ARBA00023136"/>
    </source>
</evidence>
<evidence type="ECO:0000256" key="3">
    <source>
        <dbReference type="ARBA" id="ARBA00022448"/>
    </source>
</evidence>
<keyword evidence="3" id="KW-0813">Transport</keyword>
<gene>
    <name evidence="8" type="ORF">OAUR00152_LOCUS1066</name>
</gene>
<dbReference type="Gene3D" id="1.20.1730.10">
    <property type="entry name" value="Sodium/glucose cotransporter"/>
    <property type="match status" value="1"/>
</dbReference>
<evidence type="ECO:0000256" key="4">
    <source>
        <dbReference type="ARBA" id="ARBA00022692"/>
    </source>
</evidence>
<evidence type="ECO:0008006" key="9">
    <source>
        <dbReference type="Google" id="ProtNLM"/>
    </source>
</evidence>
<keyword evidence="4 7" id="KW-0812">Transmembrane</keyword>
<feature type="transmembrane region" description="Helical" evidence="7">
    <location>
        <begin position="100"/>
        <end position="118"/>
    </location>
</feature>
<dbReference type="PANTHER" id="PTHR48086:SF10">
    <property type="entry name" value="AGR155CP"/>
    <property type="match status" value="1"/>
</dbReference>
<dbReference type="PROSITE" id="PS50283">
    <property type="entry name" value="NA_SOLUT_SYMP_3"/>
    <property type="match status" value="1"/>
</dbReference>
<dbReference type="GO" id="GO:0005886">
    <property type="term" value="C:plasma membrane"/>
    <property type="evidence" value="ECO:0007669"/>
    <property type="project" value="TreeGrafter"/>
</dbReference>
<organism evidence="8">
    <name type="scientific">Odontella aurita</name>
    <dbReference type="NCBI Taxonomy" id="265563"/>
    <lineage>
        <taxon>Eukaryota</taxon>
        <taxon>Sar</taxon>
        <taxon>Stramenopiles</taxon>
        <taxon>Ochrophyta</taxon>
        <taxon>Bacillariophyta</taxon>
        <taxon>Mediophyceae</taxon>
        <taxon>Biddulphiophycidae</taxon>
        <taxon>Eupodiscales</taxon>
        <taxon>Odontellaceae</taxon>
        <taxon>Odontella</taxon>
    </lineage>
</organism>
<evidence type="ECO:0000256" key="5">
    <source>
        <dbReference type="ARBA" id="ARBA00022989"/>
    </source>
</evidence>
<dbReference type="PANTHER" id="PTHR48086">
    <property type="entry name" value="SODIUM/PROLINE SYMPORTER-RELATED"/>
    <property type="match status" value="1"/>
</dbReference>
<dbReference type="EMBL" id="HBKQ01001563">
    <property type="protein sequence ID" value="CAE2201920.1"/>
    <property type="molecule type" value="Transcribed_RNA"/>
</dbReference>
<feature type="transmembrane region" description="Helical" evidence="7">
    <location>
        <begin position="207"/>
        <end position="230"/>
    </location>
</feature>
<keyword evidence="5 7" id="KW-1133">Transmembrane helix</keyword>
<accession>A0A7S4HKD1</accession>
<comment type="similarity">
    <text evidence="2">Belongs to the sodium:solute symporter (SSF) (TC 2.A.21) family.</text>
</comment>
<feature type="transmembrane region" description="Helical" evidence="7">
    <location>
        <begin position="169"/>
        <end position="186"/>
    </location>
</feature>
<dbReference type="InterPro" id="IPR050277">
    <property type="entry name" value="Sodium:Solute_Symporter"/>
</dbReference>
<comment type="subcellular location">
    <subcellularLocation>
        <location evidence="1">Membrane</location>
        <topology evidence="1">Multi-pass membrane protein</topology>
    </subcellularLocation>
</comment>
<name>A0A7S4HKD1_9STRA</name>
<dbReference type="AlphaFoldDB" id="A0A7S4HKD1"/>
<feature type="transmembrane region" description="Helical" evidence="7">
    <location>
        <begin position="59"/>
        <end position="80"/>
    </location>
</feature>
<evidence type="ECO:0000313" key="8">
    <source>
        <dbReference type="EMBL" id="CAE2201920.1"/>
    </source>
</evidence>
<feature type="transmembrane region" description="Helical" evidence="7">
    <location>
        <begin position="130"/>
        <end position="149"/>
    </location>
</feature>
<proteinExistence type="inferred from homology"/>
<dbReference type="GO" id="GO:0015606">
    <property type="term" value="F:spermidine transmembrane transporter activity"/>
    <property type="evidence" value="ECO:0007669"/>
    <property type="project" value="TreeGrafter"/>
</dbReference>
<evidence type="ECO:0000256" key="1">
    <source>
        <dbReference type="ARBA" id="ARBA00004141"/>
    </source>
</evidence>